<dbReference type="PANTHER" id="PTHR47592">
    <property type="entry name" value="PBF68 PROTEIN"/>
    <property type="match status" value="1"/>
</dbReference>
<dbReference type="OrthoDB" id="6770341at2759"/>
<dbReference type="EMBL" id="KL363218">
    <property type="protein sequence ID" value="KFD53379.1"/>
    <property type="molecule type" value="Genomic_DNA"/>
</dbReference>
<proteinExistence type="predicted"/>
<feature type="domain" description="Retrovirus-related Pol polyprotein from transposon TNT 1-94-like beta-barrel" evidence="1">
    <location>
        <begin position="27"/>
        <end position="110"/>
    </location>
</feature>
<dbReference type="PANTHER" id="PTHR47592:SF27">
    <property type="entry name" value="OS08G0421700 PROTEIN"/>
    <property type="match status" value="1"/>
</dbReference>
<protein>
    <recommendedName>
        <fullName evidence="1">Retrovirus-related Pol polyprotein from transposon TNT 1-94-like beta-barrel domain-containing protein</fullName>
    </recommendedName>
</protein>
<evidence type="ECO:0000259" key="1">
    <source>
        <dbReference type="Pfam" id="PF22936"/>
    </source>
</evidence>
<sequence>MTNEKGDTTFALFSFRERISANSRKYWCVDSGASSSMSSDRSFFATLSPVKHNVYLADGRHAKVTGIGNGRLTCALSDGKVQHLEVRVVLYVPSLNESLLSVKMLDKAGYEIEIRKGVCTISKRFFTGGSNLLACAKDNGELYELDLVVHRMRSC</sequence>
<reference evidence="2 3" key="1">
    <citation type="journal article" date="2014" name="Nat. Genet.">
        <title>Genome and transcriptome of the porcine whipworm Trichuris suis.</title>
        <authorList>
            <person name="Jex A.R."/>
            <person name="Nejsum P."/>
            <person name="Schwarz E.M."/>
            <person name="Hu L."/>
            <person name="Young N.D."/>
            <person name="Hall R.S."/>
            <person name="Korhonen P.K."/>
            <person name="Liao S."/>
            <person name="Thamsborg S."/>
            <person name="Xia J."/>
            <person name="Xu P."/>
            <person name="Wang S."/>
            <person name="Scheerlinck J.P."/>
            <person name="Hofmann A."/>
            <person name="Sternberg P.W."/>
            <person name="Wang J."/>
            <person name="Gasser R.B."/>
        </authorList>
    </citation>
    <scope>NUCLEOTIDE SEQUENCE [LARGE SCALE GENOMIC DNA]</scope>
    <source>
        <strain evidence="2">DCEP-RM93M</strain>
    </source>
</reference>
<gene>
    <name evidence="2" type="ORF">M513_05860</name>
</gene>
<evidence type="ECO:0000313" key="2">
    <source>
        <dbReference type="EMBL" id="KFD53379.1"/>
    </source>
</evidence>
<evidence type="ECO:0000313" key="3">
    <source>
        <dbReference type="Proteomes" id="UP000030764"/>
    </source>
</evidence>
<organism evidence="2 3">
    <name type="scientific">Trichuris suis</name>
    <name type="common">pig whipworm</name>
    <dbReference type="NCBI Taxonomy" id="68888"/>
    <lineage>
        <taxon>Eukaryota</taxon>
        <taxon>Metazoa</taxon>
        <taxon>Ecdysozoa</taxon>
        <taxon>Nematoda</taxon>
        <taxon>Enoplea</taxon>
        <taxon>Dorylaimia</taxon>
        <taxon>Trichinellida</taxon>
        <taxon>Trichuridae</taxon>
        <taxon>Trichuris</taxon>
    </lineage>
</organism>
<name>A0A085M833_9BILA</name>
<dbReference type="InterPro" id="IPR054722">
    <property type="entry name" value="PolX-like_BBD"/>
</dbReference>
<dbReference type="Proteomes" id="UP000030764">
    <property type="component" value="Unassembled WGS sequence"/>
</dbReference>
<keyword evidence="3" id="KW-1185">Reference proteome</keyword>
<dbReference type="Pfam" id="PF22936">
    <property type="entry name" value="Pol_BBD"/>
    <property type="match status" value="1"/>
</dbReference>
<accession>A0A085M833</accession>
<dbReference type="AlphaFoldDB" id="A0A085M833"/>